<protein>
    <recommendedName>
        <fullName evidence="7">WD repeat-containing protein 86</fullName>
    </recommendedName>
</protein>
<dbReference type="SMART" id="SM00320">
    <property type="entry name" value="WD40"/>
    <property type="match status" value="8"/>
</dbReference>
<dbReference type="InterPro" id="IPR001680">
    <property type="entry name" value="WD40_rpt"/>
</dbReference>
<keyword evidence="2" id="KW-0677">Repeat</keyword>
<accession>A0AAV2PJ77</accession>
<dbReference type="InterPro" id="IPR036322">
    <property type="entry name" value="WD40_repeat_dom_sf"/>
</dbReference>
<evidence type="ECO:0000256" key="2">
    <source>
        <dbReference type="ARBA" id="ARBA00022737"/>
    </source>
</evidence>
<dbReference type="PROSITE" id="PS50082">
    <property type="entry name" value="WD_REPEATS_2"/>
    <property type="match status" value="4"/>
</dbReference>
<evidence type="ECO:0000256" key="3">
    <source>
        <dbReference type="PROSITE-ProRule" id="PRU00221"/>
    </source>
</evidence>
<dbReference type="InterPro" id="IPR019775">
    <property type="entry name" value="WD40_repeat_CS"/>
</dbReference>
<dbReference type="PRINTS" id="PR00320">
    <property type="entry name" value="GPROTEINBRPT"/>
</dbReference>
<gene>
    <name evidence="5" type="ORF">MNOR_LOCUS1221</name>
</gene>
<feature type="repeat" description="WD" evidence="3">
    <location>
        <begin position="207"/>
        <end position="248"/>
    </location>
</feature>
<evidence type="ECO:0000313" key="6">
    <source>
        <dbReference type="Proteomes" id="UP001497623"/>
    </source>
</evidence>
<sequence length="456" mass="49952">MGAAGSKDKNGWLKETLVDHEDAINCIALSEDGSLLVTGSEDKTARMWSTKTDETECLGILKGHQSYITCVTVCDTYVITGAADSTIRKWDMTTCECLFTFEGHKSRVSRVICTGEFLFSTSYDKTAKAWLFDVGDLGEGNEDKACIRTFEGHLKGIYPIIFIPAEDTGGLDEEGMNINPGDLLITGSADNTAKSWSFDTGGCLKTFKGHKAPVTTMATDPQGRILYTGGGDKEVRAWNIQRGDCMKVLEAHEGPVICLSVVNRLMYTGSADGTAKCWVREFGDCTRTYKGHKHSIVCLKFYDGILFTGCGDMCARAYDAKSGSIKRLFQAHEGAVTCLTVINNKLYTGSSDGTLRVWDASNISMDDQVFDLQTKPTKRSAVAPMVLPNGEDNGYGSAEDGAPIEANEFDEQQNKRLEDLDRRLDGYIEEEPDLTSKPDGDLDDELAAMEKQLMET</sequence>
<dbReference type="InterPro" id="IPR020472">
    <property type="entry name" value="WD40_PAC1"/>
</dbReference>
<comment type="caution">
    <text evidence="5">The sequence shown here is derived from an EMBL/GenBank/DDBJ whole genome shotgun (WGS) entry which is preliminary data.</text>
</comment>
<evidence type="ECO:0000256" key="4">
    <source>
        <dbReference type="SAM" id="MobiDB-lite"/>
    </source>
</evidence>
<dbReference type="PROSITE" id="PS50294">
    <property type="entry name" value="WD_REPEATS_REGION"/>
    <property type="match status" value="4"/>
</dbReference>
<evidence type="ECO:0008006" key="7">
    <source>
        <dbReference type="Google" id="ProtNLM"/>
    </source>
</evidence>
<dbReference type="InterPro" id="IPR044715">
    <property type="entry name" value="WDR86-like"/>
</dbReference>
<dbReference type="PROSITE" id="PS00678">
    <property type="entry name" value="WD_REPEATS_1"/>
    <property type="match status" value="2"/>
</dbReference>
<dbReference type="PANTHER" id="PTHR44489">
    <property type="match status" value="1"/>
</dbReference>
<dbReference type="SUPFAM" id="SSF50978">
    <property type="entry name" value="WD40 repeat-like"/>
    <property type="match status" value="1"/>
</dbReference>
<dbReference type="Gene3D" id="2.130.10.10">
    <property type="entry name" value="YVTN repeat-like/Quinoprotein amine dehydrogenase"/>
    <property type="match status" value="2"/>
</dbReference>
<dbReference type="Proteomes" id="UP001497623">
    <property type="component" value="Unassembled WGS sequence"/>
</dbReference>
<dbReference type="EMBL" id="CAXKWB010000319">
    <property type="protein sequence ID" value="CAL4060293.1"/>
    <property type="molecule type" value="Genomic_DNA"/>
</dbReference>
<organism evidence="5 6">
    <name type="scientific">Meganyctiphanes norvegica</name>
    <name type="common">Northern krill</name>
    <name type="synonym">Thysanopoda norvegica</name>
    <dbReference type="NCBI Taxonomy" id="48144"/>
    <lineage>
        <taxon>Eukaryota</taxon>
        <taxon>Metazoa</taxon>
        <taxon>Ecdysozoa</taxon>
        <taxon>Arthropoda</taxon>
        <taxon>Crustacea</taxon>
        <taxon>Multicrustacea</taxon>
        <taxon>Malacostraca</taxon>
        <taxon>Eumalacostraca</taxon>
        <taxon>Eucarida</taxon>
        <taxon>Euphausiacea</taxon>
        <taxon>Euphausiidae</taxon>
        <taxon>Meganyctiphanes</taxon>
    </lineage>
</organism>
<feature type="region of interest" description="Disordered" evidence="4">
    <location>
        <begin position="384"/>
        <end position="414"/>
    </location>
</feature>
<dbReference type="PANTHER" id="PTHR44489:SF11">
    <property type="entry name" value="WD REPEAT DOMAIN 86"/>
    <property type="match status" value="1"/>
</dbReference>
<dbReference type="InterPro" id="IPR015943">
    <property type="entry name" value="WD40/YVTN_repeat-like_dom_sf"/>
</dbReference>
<evidence type="ECO:0000313" key="5">
    <source>
        <dbReference type="EMBL" id="CAL4060293.1"/>
    </source>
</evidence>
<reference evidence="5 6" key="1">
    <citation type="submission" date="2024-05" db="EMBL/GenBank/DDBJ databases">
        <authorList>
            <person name="Wallberg A."/>
        </authorList>
    </citation>
    <scope>NUCLEOTIDE SEQUENCE [LARGE SCALE GENOMIC DNA]</scope>
</reference>
<feature type="non-terminal residue" evidence="5">
    <location>
        <position position="456"/>
    </location>
</feature>
<name>A0AAV2PJ77_MEGNR</name>
<dbReference type="CDD" id="cd00200">
    <property type="entry name" value="WD40"/>
    <property type="match status" value="1"/>
</dbReference>
<dbReference type="Pfam" id="PF00400">
    <property type="entry name" value="WD40"/>
    <property type="match status" value="7"/>
</dbReference>
<proteinExistence type="predicted"/>
<feature type="repeat" description="WD" evidence="3">
    <location>
        <begin position="17"/>
        <end position="58"/>
    </location>
</feature>
<feature type="repeat" description="WD" evidence="3">
    <location>
        <begin position="329"/>
        <end position="362"/>
    </location>
</feature>
<feature type="repeat" description="WD" evidence="3">
    <location>
        <begin position="61"/>
        <end position="100"/>
    </location>
</feature>
<keyword evidence="6" id="KW-1185">Reference proteome</keyword>
<keyword evidence="1 3" id="KW-0853">WD repeat</keyword>
<evidence type="ECO:0000256" key="1">
    <source>
        <dbReference type="ARBA" id="ARBA00022574"/>
    </source>
</evidence>
<dbReference type="AlphaFoldDB" id="A0AAV2PJ77"/>